<sequence>KIGRQVPQDCVFYKVATETLYHLFFECPVTNRAWTRLLLWLDMKRNIKEWKEELNRASSMARKKTEKAIITSFVFAMLVYSIWRERNMIKFQQGIFEEQRLCREIVLHVHKR</sequence>
<feature type="non-terminal residue" evidence="1">
    <location>
        <position position="112"/>
    </location>
</feature>
<reference evidence="1" key="1">
    <citation type="submission" date="2016-11" db="EMBL/GenBank/DDBJ databases">
        <title>The genome of Nicotiana attenuata.</title>
        <authorList>
            <person name="Xu S."/>
            <person name="Brockmoeller T."/>
            <person name="Gaquerel E."/>
            <person name="Navarro A."/>
            <person name="Kuhl H."/>
            <person name="Gase K."/>
            <person name="Ling Z."/>
            <person name="Zhou W."/>
            <person name="Kreitzer C."/>
            <person name="Stanke M."/>
            <person name="Tang H."/>
            <person name="Lyons E."/>
            <person name="Pandey P."/>
            <person name="Pandey S.P."/>
            <person name="Timmermann B."/>
            <person name="Baldwin I.T."/>
        </authorList>
    </citation>
    <scope>NUCLEOTIDE SEQUENCE [LARGE SCALE GENOMIC DNA]</scope>
    <source>
        <strain evidence="1">UT</strain>
    </source>
</reference>
<dbReference type="EMBL" id="MJEQ01037184">
    <property type="protein sequence ID" value="OIT06398.1"/>
    <property type="molecule type" value="Genomic_DNA"/>
</dbReference>
<accession>A0A1J6INF8</accession>
<protein>
    <recommendedName>
        <fullName evidence="3">Reverse transcriptase zinc-binding domain-containing protein</fullName>
    </recommendedName>
</protein>
<name>A0A1J6INF8_NICAT</name>
<evidence type="ECO:0008006" key="3">
    <source>
        <dbReference type="Google" id="ProtNLM"/>
    </source>
</evidence>
<keyword evidence="2" id="KW-1185">Reference proteome</keyword>
<dbReference type="AlphaFoldDB" id="A0A1J6INF8"/>
<feature type="non-terminal residue" evidence="1">
    <location>
        <position position="1"/>
    </location>
</feature>
<dbReference type="Gramene" id="OIT06398">
    <property type="protein sequence ID" value="OIT06398"/>
    <property type="gene ID" value="A4A49_61465"/>
</dbReference>
<dbReference type="Proteomes" id="UP000187609">
    <property type="component" value="Unassembled WGS sequence"/>
</dbReference>
<proteinExistence type="predicted"/>
<gene>
    <name evidence="1" type="ORF">A4A49_61465</name>
</gene>
<organism evidence="1 2">
    <name type="scientific">Nicotiana attenuata</name>
    <name type="common">Coyote tobacco</name>
    <dbReference type="NCBI Taxonomy" id="49451"/>
    <lineage>
        <taxon>Eukaryota</taxon>
        <taxon>Viridiplantae</taxon>
        <taxon>Streptophyta</taxon>
        <taxon>Embryophyta</taxon>
        <taxon>Tracheophyta</taxon>
        <taxon>Spermatophyta</taxon>
        <taxon>Magnoliopsida</taxon>
        <taxon>eudicotyledons</taxon>
        <taxon>Gunneridae</taxon>
        <taxon>Pentapetalae</taxon>
        <taxon>asterids</taxon>
        <taxon>lamiids</taxon>
        <taxon>Solanales</taxon>
        <taxon>Solanaceae</taxon>
        <taxon>Nicotianoideae</taxon>
        <taxon>Nicotianeae</taxon>
        <taxon>Nicotiana</taxon>
    </lineage>
</organism>
<evidence type="ECO:0000313" key="1">
    <source>
        <dbReference type="EMBL" id="OIT06398.1"/>
    </source>
</evidence>
<evidence type="ECO:0000313" key="2">
    <source>
        <dbReference type="Proteomes" id="UP000187609"/>
    </source>
</evidence>
<comment type="caution">
    <text evidence="1">The sequence shown here is derived from an EMBL/GenBank/DDBJ whole genome shotgun (WGS) entry which is preliminary data.</text>
</comment>